<dbReference type="AlphaFoldDB" id="A0A395J3G1"/>
<evidence type="ECO:0000256" key="3">
    <source>
        <dbReference type="ARBA" id="ARBA00022989"/>
    </source>
</evidence>
<feature type="compositionally biased region" description="Low complexity" evidence="5">
    <location>
        <begin position="650"/>
        <end position="666"/>
    </location>
</feature>
<dbReference type="GO" id="GO:0070979">
    <property type="term" value="P:protein K11-linked ubiquitination"/>
    <property type="evidence" value="ECO:0007669"/>
    <property type="project" value="TreeGrafter"/>
</dbReference>
<keyword evidence="3 6" id="KW-1133">Transmembrane helix</keyword>
<dbReference type="OrthoDB" id="21151at2759"/>
<dbReference type="GO" id="GO:0005680">
    <property type="term" value="C:anaphase-promoting complex"/>
    <property type="evidence" value="ECO:0007669"/>
    <property type="project" value="TreeGrafter"/>
</dbReference>
<keyword evidence="2 6" id="KW-0812">Transmembrane</keyword>
<dbReference type="InterPro" id="IPR026859">
    <property type="entry name" value="Myosin-bd"/>
</dbReference>
<sequence>METIIQEGSPLAAYLEGEGGEDTQWASSHEGDAESDLSSPSFAPRGKPTVPLKFRHKLPPPLQLTPARNTTVAAIHNTCSRAVNSRLGRADNAKFLERFRYVIVASQLLNTDSFLGQTGHGQSRDATGPTLDGPQLGPFTLSGAAATAALAFSFTWLIHWTRGNGTSMPGRIRLAILSTTIMLSGIILYTYVRRQWLQYLRQQSIVQASHFVHKAQEFDSVAAGALTLVQEVELVSRGYRLSTPLPPVSRLEDRSQTRRCTRLRKILRSSFANIIPRYIQACNLLKPLAEEMDLDKYYDVYDISDLDYSEAMLGYTAGEFEDEESVRVLKIFAARFHTIRKIFLCCLLAFDAHGGKPDFHRWGLAVDELYTLCSVTSEAEDKLRRILGEEESFPVPTTPKLPLTPGRERARAQLRKLNTLSSGIRGLQAKLHVLREESDKSLNDTEDVSELGSSLMMQYDSIGIDLKALMQEWEDGRAALAVNIDRNEKRVSSLGGMVSPASSLGGLTAVEEGTADDALRALNGEGRSRSSLEMSGSEVEEVFEAIAIPRQRSKLTREERIVKMKEDRVRRESMRDRADANTKMLRELEQSPSKRIEIVMTTLTARRKRVFDSVFKKPEISEPTPVATPTGSFTTTPQPLGGPQGFNNASKTPSSSNTRSSRQLGSHNRDQSVDQIRDQIQWDRSWHTVTYRLQLPDIPSDENSIENLKSPSLPPDPSFDDALKDVLDPGRRLPFASHTEDLLVWHTQQVRRHLLHQILPVLCQCTDEEGAESLVFGSLRILDFAHRMYLHGLSIILKQVELLTPGSSRAILEKFQRDLHAIISNSVTGLFVAALRTVLEDYVSSILGLKGGQESGIAPIDSRTDKNLIIITGLLSDTEDAHGNPIGSGGDKLIELAQLLNNGSEQSGQKIDDEELDWHDMEWVPDPVDAGPGYKRSKNADIIGTLIGVLGSQEVFIKEFQNIIGENLLKNDGAFEKEIKVLELLKSRFGRSTTSKSCEVMLKDILDSVRLDQAIHKAQDLNAAEKKAAPPSQAQPTLHTKISLRLFLAISPRVNIHPTSSNH</sequence>
<reference evidence="8 9" key="1">
    <citation type="submission" date="2018-06" db="EMBL/GenBank/DDBJ databases">
        <title>Genome Sequence of the Brown Rot Fungal Pathogen Monilinia fructigena.</title>
        <authorList>
            <person name="Landi L."/>
            <person name="De Miccolis Angelini R.M."/>
            <person name="Pollastro S."/>
            <person name="Abate D."/>
            <person name="Faretra F."/>
            <person name="Romanazzi G."/>
        </authorList>
    </citation>
    <scope>NUCLEOTIDE SEQUENCE [LARGE SCALE GENOMIC DNA]</scope>
    <source>
        <strain evidence="8 9">Mfrg269</strain>
    </source>
</reference>
<feature type="transmembrane region" description="Helical" evidence="6">
    <location>
        <begin position="139"/>
        <end position="160"/>
    </location>
</feature>
<dbReference type="Proteomes" id="UP000249056">
    <property type="component" value="Unassembled WGS sequence"/>
</dbReference>
<protein>
    <recommendedName>
        <fullName evidence="7">Myosin-binding domain-containing protein</fullName>
    </recommendedName>
</protein>
<feature type="transmembrane region" description="Helical" evidence="6">
    <location>
        <begin position="172"/>
        <end position="192"/>
    </location>
</feature>
<dbReference type="GO" id="GO:0017022">
    <property type="term" value="F:myosin binding"/>
    <property type="evidence" value="ECO:0007669"/>
    <property type="project" value="InterPro"/>
</dbReference>
<evidence type="ECO:0000256" key="6">
    <source>
        <dbReference type="SAM" id="Phobius"/>
    </source>
</evidence>
<dbReference type="Pfam" id="PF12632">
    <property type="entry name" value="Vezatin"/>
    <property type="match status" value="1"/>
</dbReference>
<feature type="region of interest" description="Disordered" evidence="5">
    <location>
        <begin position="620"/>
        <end position="673"/>
    </location>
</feature>
<dbReference type="InterPro" id="IPR044554">
    <property type="entry name" value="ANAPC2"/>
</dbReference>
<evidence type="ECO:0000259" key="7">
    <source>
        <dbReference type="Pfam" id="PF12632"/>
    </source>
</evidence>
<dbReference type="SUPFAM" id="SSF75632">
    <property type="entry name" value="Cullin homology domain"/>
    <property type="match status" value="1"/>
</dbReference>
<dbReference type="InterPro" id="IPR036317">
    <property type="entry name" value="Cullin_homology_sf"/>
</dbReference>
<keyword evidence="9" id="KW-1185">Reference proteome</keyword>
<proteinExistence type="predicted"/>
<keyword evidence="4 6" id="KW-0472">Membrane</keyword>
<evidence type="ECO:0000256" key="4">
    <source>
        <dbReference type="ARBA" id="ARBA00023136"/>
    </source>
</evidence>
<feature type="domain" description="Myosin-binding" evidence="7">
    <location>
        <begin position="150"/>
        <end position="431"/>
    </location>
</feature>
<evidence type="ECO:0000313" key="8">
    <source>
        <dbReference type="EMBL" id="RAL66624.1"/>
    </source>
</evidence>
<feature type="compositionally biased region" description="Polar residues" evidence="5">
    <location>
        <begin position="627"/>
        <end position="638"/>
    </location>
</feature>
<dbReference type="GO" id="GO:0007091">
    <property type="term" value="P:metaphase/anaphase transition of mitotic cell cycle"/>
    <property type="evidence" value="ECO:0007669"/>
    <property type="project" value="TreeGrafter"/>
</dbReference>
<dbReference type="PANTHER" id="PTHR45957">
    <property type="entry name" value="ANAPHASE-PROMOTING COMPLEX SUBUNIT 2"/>
    <property type="match status" value="1"/>
</dbReference>
<evidence type="ECO:0000256" key="1">
    <source>
        <dbReference type="ARBA" id="ARBA00004308"/>
    </source>
</evidence>
<dbReference type="PANTHER" id="PTHR45957:SF1">
    <property type="entry name" value="ANAPHASE-PROMOTING COMPLEX SUBUNIT 2"/>
    <property type="match status" value="1"/>
</dbReference>
<evidence type="ECO:0000313" key="9">
    <source>
        <dbReference type="Proteomes" id="UP000249056"/>
    </source>
</evidence>
<gene>
    <name evidence="8" type="ORF">DID88_006313</name>
</gene>
<accession>A0A395J3G1</accession>
<feature type="region of interest" description="Disordered" evidence="5">
    <location>
        <begin position="16"/>
        <end position="51"/>
    </location>
</feature>
<comment type="subcellular location">
    <subcellularLocation>
        <location evidence="1">Endomembrane system</location>
    </subcellularLocation>
</comment>
<comment type="caution">
    <text evidence="8">The sequence shown here is derived from an EMBL/GenBank/DDBJ whole genome shotgun (WGS) entry which is preliminary data.</text>
</comment>
<name>A0A395J3G1_9HELO</name>
<organism evidence="8 9">
    <name type="scientific">Monilinia fructigena</name>
    <dbReference type="NCBI Taxonomy" id="38457"/>
    <lineage>
        <taxon>Eukaryota</taxon>
        <taxon>Fungi</taxon>
        <taxon>Dikarya</taxon>
        <taxon>Ascomycota</taxon>
        <taxon>Pezizomycotina</taxon>
        <taxon>Leotiomycetes</taxon>
        <taxon>Helotiales</taxon>
        <taxon>Sclerotiniaceae</taxon>
        <taxon>Monilinia</taxon>
    </lineage>
</organism>
<evidence type="ECO:0000256" key="5">
    <source>
        <dbReference type="SAM" id="MobiDB-lite"/>
    </source>
</evidence>
<dbReference type="EMBL" id="QKRW01000006">
    <property type="protein sequence ID" value="RAL66624.1"/>
    <property type="molecule type" value="Genomic_DNA"/>
</dbReference>
<dbReference type="GO" id="GO:0012505">
    <property type="term" value="C:endomembrane system"/>
    <property type="evidence" value="ECO:0007669"/>
    <property type="project" value="UniProtKB-SubCell"/>
</dbReference>
<evidence type="ECO:0000256" key="2">
    <source>
        <dbReference type="ARBA" id="ARBA00022692"/>
    </source>
</evidence>